<dbReference type="AlphaFoldDB" id="A0AAD0VPJ2"/>
<proteinExistence type="predicted"/>
<dbReference type="EMBL" id="CP031442">
    <property type="protein sequence ID" value="AXM07596.1"/>
    <property type="molecule type" value="Genomic_DNA"/>
</dbReference>
<accession>A0AAD0VPJ2</accession>
<organism evidence="1 2">
    <name type="scientific">Cutibacterium acnes</name>
    <name type="common">Propionibacterium acnes</name>
    <dbReference type="NCBI Taxonomy" id="1747"/>
    <lineage>
        <taxon>Bacteria</taxon>
        <taxon>Bacillati</taxon>
        <taxon>Actinomycetota</taxon>
        <taxon>Actinomycetes</taxon>
        <taxon>Propionibacteriales</taxon>
        <taxon>Propionibacteriaceae</taxon>
        <taxon>Cutibacterium</taxon>
    </lineage>
</organism>
<evidence type="ECO:0000313" key="2">
    <source>
        <dbReference type="Proteomes" id="UP000256621"/>
    </source>
</evidence>
<dbReference type="Proteomes" id="UP000256621">
    <property type="component" value="Chromosome"/>
</dbReference>
<evidence type="ECO:0000313" key="1">
    <source>
        <dbReference type="EMBL" id="AXM07596.1"/>
    </source>
</evidence>
<name>A0AAD0VPJ2_CUTAC</name>
<gene>
    <name evidence="1" type="ORF">DXN06_11095</name>
</gene>
<protein>
    <submittedName>
        <fullName evidence="1">Uncharacterized protein</fullName>
    </submittedName>
</protein>
<reference evidence="1 2" key="1">
    <citation type="submission" date="2018-08" db="EMBL/GenBank/DDBJ databases">
        <title>Genome sequencing of Cutibacterium acnes KCOM 1315.</title>
        <authorList>
            <person name="Kook J.-K."/>
            <person name="Park S.-N."/>
            <person name="Lim Y.K."/>
        </authorList>
    </citation>
    <scope>NUCLEOTIDE SEQUENCE [LARGE SCALE GENOMIC DNA]</scope>
    <source>
        <strain evidence="1 2">KCOM 1315</strain>
    </source>
</reference>
<sequence length="59" mass="6158">MGCSLMVSGLLGQGRPASLHTNGAVPLTGVAESDRSTPNPKRVSVMESWMAVCLDGWAK</sequence>